<dbReference type="eggNOG" id="ENOG5032Y8V">
    <property type="taxonomic scope" value="Bacteria"/>
</dbReference>
<dbReference type="Proteomes" id="UP000182466">
    <property type="component" value="Unassembled WGS sequence"/>
</dbReference>
<dbReference type="InterPro" id="IPR045389">
    <property type="entry name" value="DUF6522"/>
</dbReference>
<dbReference type="STRING" id="999627.SAMN05216236_1175"/>
<dbReference type="OrthoDB" id="8238457at2"/>
<keyword evidence="2" id="KW-1185">Reference proteome</keyword>
<sequence length="92" mass="10032">MIRVTPTPDGFTVDAEIIGNGFGLDPEQVPGLMRTGQITSRSETGVDADAGRFRLTFFYAGRSLRLTVDPQGRILSRSSFDSPIRPDTATTR</sequence>
<proteinExistence type="predicted"/>
<dbReference type="AlphaFoldDB" id="A0A1I7CIC8"/>
<reference evidence="1 2" key="1">
    <citation type="submission" date="2016-10" db="EMBL/GenBank/DDBJ databases">
        <authorList>
            <person name="de Groot N.N."/>
        </authorList>
    </citation>
    <scope>NUCLEOTIDE SEQUENCE [LARGE SCALE GENOMIC DNA]</scope>
    <source>
        <strain evidence="1 2">CGMCC 1.10959</strain>
    </source>
</reference>
<accession>A0A1I7CIC8</accession>
<protein>
    <submittedName>
        <fullName evidence="1">Uncharacterized protein</fullName>
    </submittedName>
</protein>
<dbReference type="EMBL" id="FPAW01000017">
    <property type="protein sequence ID" value="SFT99180.1"/>
    <property type="molecule type" value="Genomic_DNA"/>
</dbReference>
<dbReference type="RefSeq" id="WP_036049942.1">
    <property type="nucleotide sequence ID" value="NZ_FPAW01000017.1"/>
</dbReference>
<gene>
    <name evidence="1" type="ORF">SAMN05216236_1175</name>
</gene>
<organism evidence="1 2">
    <name type="scientific">Sedimentitalea nanhaiensis</name>
    <dbReference type="NCBI Taxonomy" id="999627"/>
    <lineage>
        <taxon>Bacteria</taxon>
        <taxon>Pseudomonadati</taxon>
        <taxon>Pseudomonadota</taxon>
        <taxon>Alphaproteobacteria</taxon>
        <taxon>Rhodobacterales</taxon>
        <taxon>Paracoccaceae</taxon>
        <taxon>Sedimentitalea</taxon>
    </lineage>
</organism>
<evidence type="ECO:0000313" key="1">
    <source>
        <dbReference type="EMBL" id="SFT99180.1"/>
    </source>
</evidence>
<name>A0A1I7CIC8_9RHOB</name>
<dbReference type="Pfam" id="PF20132">
    <property type="entry name" value="DUF6522"/>
    <property type="match status" value="1"/>
</dbReference>
<evidence type="ECO:0000313" key="2">
    <source>
        <dbReference type="Proteomes" id="UP000182466"/>
    </source>
</evidence>